<evidence type="ECO:0000259" key="3">
    <source>
        <dbReference type="Pfam" id="PF12848"/>
    </source>
</evidence>
<dbReference type="Pfam" id="PF12848">
    <property type="entry name" value="ABC_tran_Xtn"/>
    <property type="match status" value="1"/>
</dbReference>
<evidence type="ECO:0000256" key="2">
    <source>
        <dbReference type="ARBA" id="ARBA00022840"/>
    </source>
</evidence>
<reference evidence="4 5" key="1">
    <citation type="submission" date="2019-03" db="EMBL/GenBank/DDBJ databases">
        <authorList>
            <consortium name="Pathogen Informatics"/>
        </authorList>
    </citation>
    <scope>NUCLEOTIDE SEQUENCE [LARGE SCALE GENOMIC DNA]</scope>
    <source>
        <strain evidence="4 5">NCTC12282</strain>
    </source>
</reference>
<dbReference type="InterPro" id="IPR032781">
    <property type="entry name" value="ABC_tran_Xtn"/>
</dbReference>
<evidence type="ECO:0000256" key="1">
    <source>
        <dbReference type="ARBA" id="ARBA00022741"/>
    </source>
</evidence>
<organism evidence="4 5">
    <name type="scientific">Budvicia aquatica</name>
    <dbReference type="NCBI Taxonomy" id="82979"/>
    <lineage>
        <taxon>Bacteria</taxon>
        <taxon>Pseudomonadati</taxon>
        <taxon>Pseudomonadota</taxon>
        <taxon>Gammaproteobacteria</taxon>
        <taxon>Enterobacterales</taxon>
        <taxon>Budviciaceae</taxon>
        <taxon>Budvicia</taxon>
    </lineage>
</organism>
<dbReference type="Proteomes" id="UP000373449">
    <property type="component" value="Unassembled WGS sequence"/>
</dbReference>
<sequence length="170" mass="20008">MCYCWTSQPTTLDIETISWLEEFLKEFQGSIVFISHDRSFIRTMATRIVDLDRGKLVSWPGNYDLYLEGKEEALRVEELQNAEFDRRLAQEEVWIRQGIKARRTRNEGRVRALKAMRNEHAARRSTMGTARMQVEESIRSGKIIFDLRMSAILLMVKPWLKIFLFRFSAG</sequence>
<dbReference type="SUPFAM" id="SSF52540">
    <property type="entry name" value="P-loop containing nucleoside triphosphate hydrolases"/>
    <property type="match status" value="1"/>
</dbReference>
<evidence type="ECO:0000313" key="4">
    <source>
        <dbReference type="EMBL" id="VFS51664.1"/>
    </source>
</evidence>
<proteinExistence type="predicted"/>
<dbReference type="EMBL" id="CAADJA010000002">
    <property type="protein sequence ID" value="VFS51664.1"/>
    <property type="molecule type" value="Genomic_DNA"/>
</dbReference>
<keyword evidence="1" id="KW-0547">Nucleotide-binding</keyword>
<protein>
    <submittedName>
        <fullName evidence="4">Uncharacterized ABC transporter ATP-binding protein Rv2477c/MT2552</fullName>
    </submittedName>
</protein>
<dbReference type="Gene3D" id="3.40.50.300">
    <property type="entry name" value="P-loop containing nucleotide triphosphate hydrolases"/>
    <property type="match status" value="1"/>
</dbReference>
<keyword evidence="2 4" id="KW-0067">ATP-binding</keyword>
<dbReference type="PANTHER" id="PTHR42855:SF1">
    <property type="entry name" value="ABC TRANSPORTER DOMAIN-CONTAINING PROTEIN"/>
    <property type="match status" value="1"/>
</dbReference>
<feature type="domain" description="ABC-transporter extension" evidence="3">
    <location>
        <begin position="49"/>
        <end position="121"/>
    </location>
</feature>
<dbReference type="InterPro" id="IPR051309">
    <property type="entry name" value="ABCF_ATPase"/>
</dbReference>
<name>A0A484ZTE9_9GAMM</name>
<dbReference type="GO" id="GO:0005524">
    <property type="term" value="F:ATP binding"/>
    <property type="evidence" value="ECO:0007669"/>
    <property type="project" value="UniProtKB-KW"/>
</dbReference>
<dbReference type="InterPro" id="IPR027417">
    <property type="entry name" value="P-loop_NTPase"/>
</dbReference>
<dbReference type="PANTHER" id="PTHR42855">
    <property type="entry name" value="ABC TRANSPORTER ATP-BINDING SUBUNIT"/>
    <property type="match status" value="1"/>
</dbReference>
<accession>A0A484ZTE9</accession>
<dbReference type="AlphaFoldDB" id="A0A484ZTE9"/>
<evidence type="ECO:0000313" key="5">
    <source>
        <dbReference type="Proteomes" id="UP000373449"/>
    </source>
</evidence>
<gene>
    <name evidence="4" type="ORF">NCTC12282_05313</name>
</gene>